<dbReference type="Pfam" id="PF01557">
    <property type="entry name" value="FAA_hydrolase"/>
    <property type="match status" value="1"/>
</dbReference>
<gene>
    <name evidence="4" type="ORF">DACRYDRAFT_92353</name>
</gene>
<proteinExistence type="inferred from homology"/>
<dbReference type="InterPro" id="IPR036663">
    <property type="entry name" value="Fumarylacetoacetase_C_sf"/>
</dbReference>
<sequence length="264" mass="28379">MSTYTPQPWTRLIRFTATESRGLKIHIGQPCNPAQDVGLALLHHEPVKAFEISGTSALDAHAYVTQRVLTVETLLAPVDAGQVGVARFLGLNYTDSALVLVISRQARDVPPSRALDYVLGYTGGNDVSFRMHQAAVPQFGFSKGFDGSAPWGPVLVRAGAIGDPQNLGLRTTLNGEVMQDGNTRNMIFSVAESISFLSQGTTLQPGSLLWTGTPAGCGFARNPQVVLKHGDEVRVWVGGGVGTLVNSVEEEGREREGERERARL</sequence>
<comment type="similarity">
    <text evidence="1">Belongs to the FAH family.</text>
</comment>
<reference evidence="4 5" key="1">
    <citation type="journal article" date="2012" name="Science">
        <title>The Paleozoic origin of enzymatic lignin decomposition reconstructed from 31 fungal genomes.</title>
        <authorList>
            <person name="Floudas D."/>
            <person name="Binder M."/>
            <person name="Riley R."/>
            <person name="Barry K."/>
            <person name="Blanchette R.A."/>
            <person name="Henrissat B."/>
            <person name="Martinez A.T."/>
            <person name="Otillar R."/>
            <person name="Spatafora J.W."/>
            <person name="Yadav J.S."/>
            <person name="Aerts A."/>
            <person name="Benoit I."/>
            <person name="Boyd A."/>
            <person name="Carlson A."/>
            <person name="Copeland A."/>
            <person name="Coutinho P.M."/>
            <person name="de Vries R.P."/>
            <person name="Ferreira P."/>
            <person name="Findley K."/>
            <person name="Foster B."/>
            <person name="Gaskell J."/>
            <person name="Glotzer D."/>
            <person name="Gorecki P."/>
            <person name="Heitman J."/>
            <person name="Hesse C."/>
            <person name="Hori C."/>
            <person name="Igarashi K."/>
            <person name="Jurgens J.A."/>
            <person name="Kallen N."/>
            <person name="Kersten P."/>
            <person name="Kohler A."/>
            <person name="Kuees U."/>
            <person name="Kumar T.K.A."/>
            <person name="Kuo A."/>
            <person name="LaButti K."/>
            <person name="Larrondo L.F."/>
            <person name="Lindquist E."/>
            <person name="Ling A."/>
            <person name="Lombard V."/>
            <person name="Lucas S."/>
            <person name="Lundell T."/>
            <person name="Martin R."/>
            <person name="McLaughlin D.J."/>
            <person name="Morgenstern I."/>
            <person name="Morin E."/>
            <person name="Murat C."/>
            <person name="Nagy L.G."/>
            <person name="Nolan M."/>
            <person name="Ohm R.A."/>
            <person name="Patyshakuliyeva A."/>
            <person name="Rokas A."/>
            <person name="Ruiz-Duenas F.J."/>
            <person name="Sabat G."/>
            <person name="Salamov A."/>
            <person name="Samejima M."/>
            <person name="Schmutz J."/>
            <person name="Slot J.C."/>
            <person name="St John F."/>
            <person name="Stenlid J."/>
            <person name="Sun H."/>
            <person name="Sun S."/>
            <person name="Syed K."/>
            <person name="Tsang A."/>
            <person name="Wiebenga A."/>
            <person name="Young D."/>
            <person name="Pisabarro A."/>
            <person name="Eastwood D.C."/>
            <person name="Martin F."/>
            <person name="Cullen D."/>
            <person name="Grigoriev I.V."/>
            <person name="Hibbett D.S."/>
        </authorList>
    </citation>
    <scope>NUCLEOTIDE SEQUENCE [LARGE SCALE GENOMIC DNA]</scope>
    <source>
        <strain evidence="4 5">DJM-731 SS1</strain>
    </source>
</reference>
<name>M5GCL4_DACPD</name>
<dbReference type="Proteomes" id="UP000030653">
    <property type="component" value="Unassembled WGS sequence"/>
</dbReference>
<evidence type="ECO:0000256" key="1">
    <source>
        <dbReference type="ARBA" id="ARBA00010211"/>
    </source>
</evidence>
<dbReference type="OrthoDB" id="411064at2759"/>
<dbReference type="GO" id="GO:0046872">
    <property type="term" value="F:metal ion binding"/>
    <property type="evidence" value="ECO:0007669"/>
    <property type="project" value="UniProtKB-KW"/>
</dbReference>
<keyword evidence="5" id="KW-1185">Reference proteome</keyword>
<feature type="domain" description="Fumarylacetoacetase-like C-terminal" evidence="3">
    <location>
        <begin position="98"/>
        <end position="248"/>
    </location>
</feature>
<dbReference type="InterPro" id="IPR011234">
    <property type="entry name" value="Fumarylacetoacetase-like_C"/>
</dbReference>
<dbReference type="EMBL" id="JH795855">
    <property type="protein sequence ID" value="EJU06285.1"/>
    <property type="molecule type" value="Genomic_DNA"/>
</dbReference>
<dbReference type="RefSeq" id="XP_040633179.1">
    <property type="nucleotide sequence ID" value="XM_040777064.1"/>
</dbReference>
<dbReference type="AlphaFoldDB" id="M5GCL4"/>
<dbReference type="SUPFAM" id="SSF56529">
    <property type="entry name" value="FAH"/>
    <property type="match status" value="1"/>
</dbReference>
<protein>
    <recommendedName>
        <fullName evidence="3">Fumarylacetoacetase-like C-terminal domain-containing protein</fullName>
    </recommendedName>
</protein>
<dbReference type="HOGENOM" id="CLU_028458_2_1_1"/>
<dbReference type="GO" id="GO:0003824">
    <property type="term" value="F:catalytic activity"/>
    <property type="evidence" value="ECO:0007669"/>
    <property type="project" value="InterPro"/>
</dbReference>
<evidence type="ECO:0000313" key="4">
    <source>
        <dbReference type="EMBL" id="EJU06285.1"/>
    </source>
</evidence>
<keyword evidence="2" id="KW-0479">Metal-binding</keyword>
<evidence type="ECO:0000259" key="3">
    <source>
        <dbReference type="Pfam" id="PF01557"/>
    </source>
</evidence>
<dbReference type="STRING" id="1858805.M5GCL4"/>
<evidence type="ECO:0000313" key="5">
    <source>
        <dbReference type="Proteomes" id="UP000030653"/>
    </source>
</evidence>
<organism evidence="4 5">
    <name type="scientific">Dacryopinax primogenitus (strain DJM 731)</name>
    <name type="common">Brown rot fungus</name>
    <dbReference type="NCBI Taxonomy" id="1858805"/>
    <lineage>
        <taxon>Eukaryota</taxon>
        <taxon>Fungi</taxon>
        <taxon>Dikarya</taxon>
        <taxon>Basidiomycota</taxon>
        <taxon>Agaricomycotina</taxon>
        <taxon>Dacrymycetes</taxon>
        <taxon>Dacrymycetales</taxon>
        <taxon>Dacrymycetaceae</taxon>
        <taxon>Dacryopinax</taxon>
    </lineage>
</organism>
<dbReference type="GeneID" id="63692126"/>
<dbReference type="Gene3D" id="3.90.850.10">
    <property type="entry name" value="Fumarylacetoacetase-like, C-terminal domain"/>
    <property type="match status" value="1"/>
</dbReference>
<dbReference type="PANTHER" id="PTHR11820">
    <property type="entry name" value="ACYLPYRUVASE"/>
    <property type="match status" value="1"/>
</dbReference>
<dbReference type="OMA" id="AFGPWMT"/>
<evidence type="ECO:0000256" key="2">
    <source>
        <dbReference type="ARBA" id="ARBA00022723"/>
    </source>
</evidence>
<accession>M5GCL4</accession>